<comment type="caution">
    <text evidence="2">The sequence shown here is derived from an EMBL/GenBank/DDBJ whole genome shotgun (WGS) entry which is preliminary data.</text>
</comment>
<name>A0A2T6Z9J1_TUBBO</name>
<dbReference type="EMBL" id="NESQ01000704">
    <property type="protein sequence ID" value="PUU72157.1"/>
    <property type="molecule type" value="Genomic_DNA"/>
</dbReference>
<accession>A0A2T6Z9J1</accession>
<dbReference type="Proteomes" id="UP000244722">
    <property type="component" value="Unassembled WGS sequence"/>
</dbReference>
<reference evidence="2 3" key="1">
    <citation type="submission" date="2017-04" db="EMBL/GenBank/DDBJ databases">
        <title>Draft genome sequence of Tuber borchii Vittad., a whitish edible truffle.</title>
        <authorList>
            <consortium name="DOE Joint Genome Institute"/>
            <person name="Murat C."/>
            <person name="Kuo A."/>
            <person name="Barry K.W."/>
            <person name="Clum A."/>
            <person name="Dockter R.B."/>
            <person name="Fauchery L."/>
            <person name="Iotti M."/>
            <person name="Kohler A."/>
            <person name="Labutti K."/>
            <person name="Lindquist E.A."/>
            <person name="Lipzen A."/>
            <person name="Ohm R.A."/>
            <person name="Wang M."/>
            <person name="Grigoriev I.V."/>
            <person name="Zambonelli A."/>
            <person name="Martin F.M."/>
        </authorList>
    </citation>
    <scope>NUCLEOTIDE SEQUENCE [LARGE SCALE GENOMIC DNA]</scope>
    <source>
        <strain evidence="2 3">Tbo3840</strain>
    </source>
</reference>
<feature type="compositionally biased region" description="Polar residues" evidence="1">
    <location>
        <begin position="506"/>
        <end position="517"/>
    </location>
</feature>
<feature type="compositionally biased region" description="Polar residues" evidence="1">
    <location>
        <begin position="141"/>
        <end position="155"/>
    </location>
</feature>
<feature type="region of interest" description="Disordered" evidence="1">
    <location>
        <begin position="291"/>
        <end position="313"/>
    </location>
</feature>
<sequence length="579" mass="63106">METLSKQNRQNRDTTPKSPSGLSDDSLFQSEKFIQPMTQPSASALDESSRDAETFGGMGEATFDARSKHPMQFHNGYYQPTEGAGLPTPYSQPVPEGNPLGRLIPRDSSPIFADTVLSENVRKRFLFAKNQRHIPTPAGSGESSGLSGQNRPTPNTHKRGDFVNYGASAMFKENKRIEDTGKEFSAPVQGPSDGQFQNQNLSYNSPIGFANKYMAPIPSSASTISPSFVEAHRPEGRGVAFKDPIPSHRDRQAPHSHVFMDKDGEGGSKFVAEQLIPLHSFSPEKLVPRYPMDSSASLPQGHPPAKKFSSSPVDFSERGYQQRLQGTTLEAPSIERGGDTTTPHSSNPGVEEFIARQSAKARSRPLYWKTQCHWTMKPLGDPAGNCHYGRSCLYGHEGDVYNDNLSVYYTFENGRSCPNFVAPVTPSPPLGAQSLSSPWVVPEANPQAQALQARENNQVLGDPGASDSRNAPGHYMEGGALVQPDFPWLHQSQQAASSSGQLASPTEASSMSPTEASFSPAEASFTVDESLFRREPRVSVADFILGNYEEEFQSQTFGNLVANMELQYPMSDGSGPDSF</sequence>
<gene>
    <name evidence="2" type="ORF">B9Z19DRAFT_1138952</name>
</gene>
<feature type="region of interest" description="Disordered" evidence="1">
    <location>
        <begin position="458"/>
        <end position="477"/>
    </location>
</feature>
<feature type="region of interest" description="Disordered" evidence="1">
    <location>
        <begin position="132"/>
        <end position="162"/>
    </location>
</feature>
<proteinExistence type="predicted"/>
<keyword evidence="3" id="KW-1185">Reference proteome</keyword>
<feature type="region of interest" description="Disordered" evidence="1">
    <location>
        <begin position="492"/>
        <end position="520"/>
    </location>
</feature>
<evidence type="ECO:0000313" key="3">
    <source>
        <dbReference type="Proteomes" id="UP000244722"/>
    </source>
</evidence>
<organism evidence="2 3">
    <name type="scientific">Tuber borchii</name>
    <name type="common">White truffle</name>
    <dbReference type="NCBI Taxonomy" id="42251"/>
    <lineage>
        <taxon>Eukaryota</taxon>
        <taxon>Fungi</taxon>
        <taxon>Dikarya</taxon>
        <taxon>Ascomycota</taxon>
        <taxon>Pezizomycotina</taxon>
        <taxon>Pezizomycetes</taxon>
        <taxon>Pezizales</taxon>
        <taxon>Tuberaceae</taxon>
        <taxon>Tuber</taxon>
    </lineage>
</organism>
<feature type="region of interest" description="Disordered" evidence="1">
    <location>
        <begin position="1"/>
        <end position="60"/>
    </location>
</feature>
<evidence type="ECO:0000256" key="1">
    <source>
        <dbReference type="SAM" id="MobiDB-lite"/>
    </source>
</evidence>
<protein>
    <submittedName>
        <fullName evidence="2">Uncharacterized protein</fullName>
    </submittedName>
</protein>
<dbReference type="OrthoDB" id="5414731at2759"/>
<feature type="compositionally biased region" description="Polar residues" evidence="1">
    <location>
        <begin position="16"/>
        <end position="29"/>
    </location>
</feature>
<feature type="compositionally biased region" description="Polar residues" evidence="1">
    <location>
        <begin position="339"/>
        <end position="348"/>
    </location>
</feature>
<dbReference type="AlphaFoldDB" id="A0A2T6Z9J1"/>
<feature type="region of interest" description="Disordered" evidence="1">
    <location>
        <begin position="326"/>
        <end position="349"/>
    </location>
</feature>
<evidence type="ECO:0000313" key="2">
    <source>
        <dbReference type="EMBL" id="PUU72157.1"/>
    </source>
</evidence>
<feature type="compositionally biased region" description="Low complexity" evidence="1">
    <location>
        <begin position="492"/>
        <end position="504"/>
    </location>
</feature>